<dbReference type="InterPro" id="IPR041373">
    <property type="entry name" value="RT_RNaseH"/>
</dbReference>
<proteinExistence type="predicted"/>
<dbReference type="Gene3D" id="1.10.340.70">
    <property type="match status" value="1"/>
</dbReference>
<keyword evidence="6" id="KW-0695">RNA-directed DNA polymerase</keyword>
<organism evidence="10 11">
    <name type="scientific">Mycena venus</name>
    <dbReference type="NCBI Taxonomy" id="2733690"/>
    <lineage>
        <taxon>Eukaryota</taxon>
        <taxon>Fungi</taxon>
        <taxon>Dikarya</taxon>
        <taxon>Basidiomycota</taxon>
        <taxon>Agaricomycotina</taxon>
        <taxon>Agaricomycetes</taxon>
        <taxon>Agaricomycetidae</taxon>
        <taxon>Agaricales</taxon>
        <taxon>Marasmiineae</taxon>
        <taxon>Mycenaceae</taxon>
        <taxon>Mycena</taxon>
    </lineage>
</organism>
<evidence type="ECO:0000313" key="10">
    <source>
        <dbReference type="EMBL" id="KAF7334396.1"/>
    </source>
</evidence>
<keyword evidence="1" id="KW-0808">Transferase</keyword>
<evidence type="ECO:0000256" key="1">
    <source>
        <dbReference type="ARBA" id="ARBA00022679"/>
    </source>
</evidence>
<dbReference type="InterPro" id="IPR050951">
    <property type="entry name" value="Retrovirus_Pol_polyprotein"/>
</dbReference>
<evidence type="ECO:0000256" key="3">
    <source>
        <dbReference type="ARBA" id="ARBA00022722"/>
    </source>
</evidence>
<evidence type="ECO:0000256" key="2">
    <source>
        <dbReference type="ARBA" id="ARBA00022695"/>
    </source>
</evidence>
<dbReference type="SUPFAM" id="SSF56672">
    <property type="entry name" value="DNA/RNA polymerases"/>
    <property type="match status" value="1"/>
</dbReference>
<dbReference type="InterPro" id="IPR043128">
    <property type="entry name" value="Rev_trsase/Diguanyl_cyclase"/>
</dbReference>
<accession>A0A8H6X5I2</accession>
<dbReference type="Gene3D" id="3.30.70.270">
    <property type="match status" value="1"/>
</dbReference>
<dbReference type="Proteomes" id="UP000620124">
    <property type="component" value="Unassembled WGS sequence"/>
</dbReference>
<sequence>MRPEVPVGAPAQTYHEFKLRPPRPTVEEVPDEDDRSYLATHHQNISIDSVESLDSVESGKSAPQGADLDALDPDAPFDEGAGADPKEFLNVYDTYCAPGKLREAPTVLRAVEAAKDLAVLLRGESRGASGGYKDPKFDPWVKYCLEGMRIFLNPYTDTRSKTYGHWGASALQSAVSLGHGRHCVRTLCKLARQYIHDRTVLPINPYDFVSVDFGWSPTSLDGTRTAHRFLKPGKGWDGYFTCQEILDQATEMMDICEERADGALSARKMLKRTPAPGKNWLVSVNARDADGNLIYDSAGKLKKTQIPMEDGEFNGQPHSLYFPLGHTRAGVFKGMQVILEERGFETDLLAYVVVTRESAFAFDYSEKGCFSREYYPNYEIPTIKHTPWQRAPIKIPHAIIEDVRKVILDNEAAGRFEPTVPSYRSPMFAVSKKPGSTPLDSALPPNINESAESFLKDQDPYLHFIRQRDPNSNARWPRVTQMRFKYLDVVPKKADAFIDDCGVKGPMSRYNNESIPSNPNIRRFVWEYIQILDEFLGVLIMAGITAIHRVVRGWIISPSLVQRVLDWLLPASVSDIQSFLGLAGGSRRWIKGFALIAKPLTLLLWDPTTEFVLTVEAIRAHEILKQQITSAPVLVRIDYSLAKLIKRPPRESDEGMIIVGVDSLWMGSGWAVYQIKDGQKHPAIYGSCTFSETEQNYGQPKTEVYGVFRAFKELCHRIWGVHFCLDHDAKSLAKMLQEPDDVPNTPLLCWVSWIRLFDFEPNHVRAESFKIEDALSRRPKVESDYPYDMQDPEEFLDAYLDVVYGGVEKASPGTTATTAAKFLFDSLHARCTSQYVSGWNPAEESVPIYRKCQALAISPKLSSFAHDSVQLHSADSKLSLTGATRRDMKSEGVCQLPEFFVWSSSVVCTEQFLLGGHRHKRWDEDGQEFFKELRDFLFTRIYPAKYIMDRQKRLWLAPKRSAGNLSRLVVEEALKRGELMARAHNDCGHRGRNAMYLLLRDRFYWPNMYEDVSYFTLNWHKVRTHEELLAICAQQLARRDPKMREANEQIRKSRRRAIEDLAKRHHYQFDFADYEEGMYVWLRELKLDETKGDKGEWTYSGPYIIHEKRTFDAFTLRELSGAVLKGHVNIRRLRLFYFRPSNQTLKTSLQPKACKTVAPNT</sequence>
<evidence type="ECO:0000256" key="6">
    <source>
        <dbReference type="ARBA" id="ARBA00022918"/>
    </source>
</evidence>
<keyword evidence="3" id="KW-0540">Nuclease</keyword>
<evidence type="ECO:0000256" key="4">
    <source>
        <dbReference type="ARBA" id="ARBA00022759"/>
    </source>
</evidence>
<reference evidence="10" key="1">
    <citation type="submission" date="2020-05" db="EMBL/GenBank/DDBJ databases">
        <title>Mycena genomes resolve the evolution of fungal bioluminescence.</title>
        <authorList>
            <person name="Tsai I.J."/>
        </authorList>
    </citation>
    <scope>NUCLEOTIDE SEQUENCE</scope>
    <source>
        <strain evidence="10">CCC161011</strain>
    </source>
</reference>
<protein>
    <submittedName>
        <fullName evidence="10">Retrovirus-related Pol polyprotein from transposon 17.6</fullName>
    </submittedName>
</protein>
<evidence type="ECO:0000256" key="7">
    <source>
        <dbReference type="SAM" id="MobiDB-lite"/>
    </source>
</evidence>
<keyword evidence="11" id="KW-1185">Reference proteome</keyword>
<comment type="caution">
    <text evidence="10">The sequence shown here is derived from an EMBL/GenBank/DDBJ whole genome shotgun (WGS) entry which is preliminary data.</text>
</comment>
<dbReference type="AlphaFoldDB" id="A0A8H6X5I2"/>
<name>A0A8H6X5I2_9AGAR</name>
<evidence type="ECO:0000256" key="5">
    <source>
        <dbReference type="ARBA" id="ARBA00022801"/>
    </source>
</evidence>
<gene>
    <name evidence="10" type="ORF">MVEN_02268700</name>
</gene>
<feature type="domain" description="Reverse transcriptase RNase H-like" evidence="8">
    <location>
        <begin position="657"/>
        <end position="752"/>
    </location>
</feature>
<dbReference type="OrthoDB" id="3235313at2759"/>
<keyword evidence="4" id="KW-0255">Endonuclease</keyword>
<feature type="region of interest" description="Disordered" evidence="7">
    <location>
        <begin position="1"/>
        <end position="75"/>
    </location>
</feature>
<dbReference type="EMBL" id="JACAZI010000026">
    <property type="protein sequence ID" value="KAF7334396.1"/>
    <property type="molecule type" value="Genomic_DNA"/>
</dbReference>
<evidence type="ECO:0000259" key="9">
    <source>
        <dbReference type="Pfam" id="PF17921"/>
    </source>
</evidence>
<dbReference type="GO" id="GO:0016787">
    <property type="term" value="F:hydrolase activity"/>
    <property type="evidence" value="ECO:0007669"/>
    <property type="project" value="UniProtKB-KW"/>
</dbReference>
<dbReference type="GO" id="GO:0004519">
    <property type="term" value="F:endonuclease activity"/>
    <property type="evidence" value="ECO:0007669"/>
    <property type="project" value="UniProtKB-KW"/>
</dbReference>
<dbReference type="Pfam" id="PF17917">
    <property type="entry name" value="RT_RNaseH"/>
    <property type="match status" value="1"/>
</dbReference>
<evidence type="ECO:0000313" key="11">
    <source>
        <dbReference type="Proteomes" id="UP000620124"/>
    </source>
</evidence>
<keyword evidence="5" id="KW-0378">Hydrolase</keyword>
<dbReference type="InterPro" id="IPR041588">
    <property type="entry name" value="Integrase_H2C2"/>
</dbReference>
<dbReference type="PANTHER" id="PTHR37984">
    <property type="entry name" value="PROTEIN CBG26694"/>
    <property type="match status" value="1"/>
</dbReference>
<feature type="domain" description="Integrase zinc-binding" evidence="9">
    <location>
        <begin position="976"/>
        <end position="1015"/>
    </location>
</feature>
<keyword evidence="2" id="KW-0548">Nucleotidyltransferase</keyword>
<dbReference type="InterPro" id="IPR043502">
    <property type="entry name" value="DNA/RNA_pol_sf"/>
</dbReference>
<dbReference type="PANTHER" id="PTHR37984:SF5">
    <property type="entry name" value="PROTEIN NYNRIN-LIKE"/>
    <property type="match status" value="1"/>
</dbReference>
<dbReference type="GO" id="GO:0003964">
    <property type="term" value="F:RNA-directed DNA polymerase activity"/>
    <property type="evidence" value="ECO:0007669"/>
    <property type="project" value="UniProtKB-KW"/>
</dbReference>
<dbReference type="Pfam" id="PF17921">
    <property type="entry name" value="Integrase_H2C2"/>
    <property type="match status" value="1"/>
</dbReference>
<evidence type="ECO:0000259" key="8">
    <source>
        <dbReference type="Pfam" id="PF17917"/>
    </source>
</evidence>